<protein>
    <recommendedName>
        <fullName evidence="3">Resolvase/invertase-type recombinase catalytic domain-containing protein</fullName>
    </recommendedName>
</protein>
<accession>A0ABY4ZAY7</accession>
<proteinExistence type="predicted"/>
<evidence type="ECO:0000313" key="1">
    <source>
        <dbReference type="EMBL" id="USQ86197.1"/>
    </source>
</evidence>
<evidence type="ECO:0000313" key="2">
    <source>
        <dbReference type="Proteomes" id="UP001056374"/>
    </source>
</evidence>
<evidence type="ECO:0008006" key="3">
    <source>
        <dbReference type="Google" id="ProtNLM"/>
    </source>
</evidence>
<gene>
    <name evidence="1" type="ORF">NFX46_22335</name>
</gene>
<name>A0ABY4ZAY7_9ACTN</name>
<dbReference type="Proteomes" id="UP001056374">
    <property type="component" value="Chromosome"/>
</dbReference>
<sequence>MRRRSRQAEVWSAAGLDFLEASIRVQPKEDDDSEEFSARAERRQRKLEDAVRERGVVLSEHPENKTRRMLTALSSGR</sequence>
<reference evidence="1" key="1">
    <citation type="submission" date="2022-06" db="EMBL/GenBank/DDBJ databases">
        <title>Complete genome sequence of soil microorganisms Streptomyces sp. Qhu-M197 isolated from Alpine meadows habitats on the Tibetan Plateau.</title>
        <authorList>
            <person name="Zhang B."/>
            <person name="Xiang X."/>
            <person name="Fan J."/>
        </authorList>
    </citation>
    <scope>NUCLEOTIDE SEQUENCE</scope>
    <source>
        <strain evidence="1">Qhu-M197</strain>
    </source>
</reference>
<organism evidence="1 2">
    <name type="scientific">Streptomyces phaeoluteigriseus</name>
    <dbReference type="NCBI Taxonomy" id="114686"/>
    <lineage>
        <taxon>Bacteria</taxon>
        <taxon>Bacillati</taxon>
        <taxon>Actinomycetota</taxon>
        <taxon>Actinomycetes</taxon>
        <taxon>Kitasatosporales</taxon>
        <taxon>Streptomycetaceae</taxon>
        <taxon>Streptomyces</taxon>
        <taxon>Streptomyces aurantiacus group</taxon>
    </lineage>
</organism>
<dbReference type="EMBL" id="CP099468">
    <property type="protein sequence ID" value="USQ86197.1"/>
    <property type="molecule type" value="Genomic_DNA"/>
</dbReference>
<keyword evidence="2" id="KW-1185">Reference proteome</keyword>
<dbReference type="RefSeq" id="WP_252551503.1">
    <property type="nucleotide sequence ID" value="NZ_CP099468.1"/>
</dbReference>